<comment type="caution">
    <text evidence="1">The sequence shown here is derived from an EMBL/GenBank/DDBJ whole genome shotgun (WGS) entry which is preliminary data.</text>
</comment>
<evidence type="ECO:0000313" key="2">
    <source>
        <dbReference type="Proteomes" id="UP000887159"/>
    </source>
</evidence>
<protein>
    <submittedName>
        <fullName evidence="1">Uncharacterized protein</fullName>
    </submittedName>
</protein>
<dbReference type="Proteomes" id="UP000887159">
    <property type="component" value="Unassembled WGS sequence"/>
</dbReference>
<gene>
    <name evidence="1" type="primary">NCL1_45509</name>
    <name evidence="1" type="ORF">TNCV_5106861</name>
</gene>
<organism evidence="1 2">
    <name type="scientific">Trichonephila clavipes</name>
    <name type="common">Golden silk orbweaver</name>
    <name type="synonym">Nephila clavipes</name>
    <dbReference type="NCBI Taxonomy" id="2585209"/>
    <lineage>
        <taxon>Eukaryota</taxon>
        <taxon>Metazoa</taxon>
        <taxon>Ecdysozoa</taxon>
        <taxon>Arthropoda</taxon>
        <taxon>Chelicerata</taxon>
        <taxon>Arachnida</taxon>
        <taxon>Araneae</taxon>
        <taxon>Araneomorphae</taxon>
        <taxon>Entelegynae</taxon>
        <taxon>Araneoidea</taxon>
        <taxon>Nephilidae</taxon>
        <taxon>Trichonephila</taxon>
    </lineage>
</organism>
<dbReference type="AlphaFoldDB" id="A0A8X6RG65"/>
<dbReference type="EMBL" id="BMAU01021116">
    <property type="protein sequence ID" value="GFX91056.1"/>
    <property type="molecule type" value="Genomic_DNA"/>
</dbReference>
<evidence type="ECO:0000313" key="1">
    <source>
        <dbReference type="EMBL" id="GFX91056.1"/>
    </source>
</evidence>
<keyword evidence="2" id="KW-1185">Reference proteome</keyword>
<reference evidence="1" key="1">
    <citation type="submission" date="2020-08" db="EMBL/GenBank/DDBJ databases">
        <title>Multicomponent nature underlies the extraordinary mechanical properties of spider dragline silk.</title>
        <authorList>
            <person name="Kono N."/>
            <person name="Nakamura H."/>
            <person name="Mori M."/>
            <person name="Yoshida Y."/>
            <person name="Ohtoshi R."/>
            <person name="Malay A.D."/>
            <person name="Moran D.A.P."/>
            <person name="Tomita M."/>
            <person name="Numata K."/>
            <person name="Arakawa K."/>
        </authorList>
    </citation>
    <scope>NUCLEOTIDE SEQUENCE</scope>
</reference>
<name>A0A8X6RG65_TRICX</name>
<proteinExistence type="predicted"/>
<accession>A0A8X6RG65</accession>
<sequence>MLSLKENTLVSVTAKLLSDPYFRLIIKRWTDEKWKKDVRSKISICNIPLTLVEEIIVLMKPLALEIHNWMVDHNGIFTEEQECSLEFCFNPDGTLNRVKTAELLIHSKLLNDATRFMLACQYWPGWNVFTYFINLPKSSREQILHKYSIANKNWNEHEVNAGQWIDLFNAGYEFEPPRPKGWFYIHHDWTDVPLQSRLLDYLSEEACKHRLDLVFEETEKMHVGRFCLSRMSVDHREQLLKSFPLKVLRIYLLRPYHHFFLDAANKFPCRNCERGNRWLSPSIVPSGNFAELNRTVTCMVLKANDRRTSSPMPR</sequence>